<reference evidence="3 4" key="1">
    <citation type="journal article" date="2014" name="Genome Announc.">
        <title>Draft Genome Sequence of Lutibaculum baratangense Strain AMV1T, Isolated from a Mud Volcano in Andamans, India.</title>
        <authorList>
            <person name="Singh A."/>
            <person name="Sreenivas A."/>
            <person name="Sathyanarayana Reddy G."/>
            <person name="Pinnaka A.K."/>
            <person name="Shivaji S."/>
        </authorList>
    </citation>
    <scope>NUCLEOTIDE SEQUENCE [LARGE SCALE GENOMIC DNA]</scope>
    <source>
        <strain evidence="3 4">AMV1</strain>
    </source>
</reference>
<feature type="region of interest" description="Disordered" evidence="1">
    <location>
        <begin position="1"/>
        <end position="37"/>
    </location>
</feature>
<gene>
    <name evidence="3" type="ORF">N177_2930</name>
</gene>
<evidence type="ECO:0000313" key="3">
    <source>
        <dbReference type="EMBL" id="ESR23700.1"/>
    </source>
</evidence>
<dbReference type="OrthoDB" id="8479257at2"/>
<dbReference type="Pfam" id="PF09361">
    <property type="entry name" value="Phasin_2"/>
    <property type="match status" value="1"/>
</dbReference>
<dbReference type="STRING" id="631454.N177_2930"/>
<dbReference type="InterPro" id="IPR010234">
    <property type="entry name" value="Phasin_subfam-2"/>
</dbReference>
<comment type="caution">
    <text evidence="3">The sequence shown here is derived from an EMBL/GenBank/DDBJ whole genome shotgun (WGS) entry which is preliminary data.</text>
</comment>
<feature type="domain" description="Phasin" evidence="2">
    <location>
        <begin position="80"/>
        <end position="175"/>
    </location>
</feature>
<dbReference type="RefSeq" id="WP_023433053.1">
    <property type="nucleotide sequence ID" value="NZ_AWXZ01000038.1"/>
</dbReference>
<dbReference type="EMBL" id="AWXZ01000038">
    <property type="protein sequence ID" value="ESR23700.1"/>
    <property type="molecule type" value="Genomic_DNA"/>
</dbReference>
<dbReference type="InterPro" id="IPR010127">
    <property type="entry name" value="Phasin_subfam-1"/>
</dbReference>
<name>V4RKB6_9HYPH</name>
<organism evidence="3 4">
    <name type="scientific">Lutibaculum baratangense AMV1</name>
    <dbReference type="NCBI Taxonomy" id="631454"/>
    <lineage>
        <taxon>Bacteria</taxon>
        <taxon>Pseudomonadati</taxon>
        <taxon>Pseudomonadota</taxon>
        <taxon>Alphaproteobacteria</taxon>
        <taxon>Hyphomicrobiales</taxon>
        <taxon>Tepidamorphaceae</taxon>
        <taxon>Lutibaculum</taxon>
    </lineage>
</organism>
<accession>V4RKB6</accession>
<dbReference type="NCBIfam" id="TIGR01841">
    <property type="entry name" value="phasin"/>
    <property type="match status" value="1"/>
</dbReference>
<dbReference type="AlphaFoldDB" id="V4RKB6"/>
<evidence type="ECO:0000259" key="2">
    <source>
        <dbReference type="Pfam" id="PF09361"/>
    </source>
</evidence>
<evidence type="ECO:0000256" key="1">
    <source>
        <dbReference type="SAM" id="MobiDB-lite"/>
    </source>
</evidence>
<keyword evidence="4" id="KW-1185">Reference proteome</keyword>
<protein>
    <recommendedName>
        <fullName evidence="2">Phasin domain-containing protein</fullName>
    </recommendedName>
</protein>
<sequence length="187" mass="20680">MTDKTTTTQTKQTAKDATATAAETTKQAAESTAQTASEASETFKGAADVFATNAFDMPNVFRDFAEKGMTRARANYDTYKSLAEEATDAVEDALTTANKNAGEIQRQALISAKTQMNANFDFAEKMLKVKTFSEALELQSSFMRQQFDTMQSNIKEFQTLSSRLQQETAKPFTQNLGKVMEQWRASA</sequence>
<dbReference type="InterPro" id="IPR018968">
    <property type="entry name" value="Phasin"/>
</dbReference>
<dbReference type="eggNOG" id="COG5490">
    <property type="taxonomic scope" value="Bacteria"/>
</dbReference>
<dbReference type="NCBIfam" id="TIGR01985">
    <property type="entry name" value="phasin_2"/>
    <property type="match status" value="1"/>
</dbReference>
<proteinExistence type="predicted"/>
<dbReference type="Proteomes" id="UP000017819">
    <property type="component" value="Unassembled WGS sequence"/>
</dbReference>
<evidence type="ECO:0000313" key="4">
    <source>
        <dbReference type="Proteomes" id="UP000017819"/>
    </source>
</evidence>